<feature type="chain" id="PRO_5041222204" description="Xylanolytic transcriptional activator regulatory domain-containing protein" evidence="3">
    <location>
        <begin position="20"/>
        <end position="518"/>
    </location>
</feature>
<evidence type="ECO:0000313" key="5">
    <source>
        <dbReference type="EMBL" id="KAJ9624309.1"/>
    </source>
</evidence>
<dbReference type="GO" id="GO:0003677">
    <property type="term" value="F:DNA binding"/>
    <property type="evidence" value="ECO:0007669"/>
    <property type="project" value="InterPro"/>
</dbReference>
<sequence>MSLLLLQAVFFTGVTFVDLAEIHSAGFSSRRAARKTFYERARVLYDFDAECDRIPVIQAALLLSYWAEAPGDNKGGWHWTGICYTLALTLGLHRESDSTLPARHIHLRKRIWWSFYIRDRLIALGMCRPLRVKDDEFNTPMLTLNDFDLDDLVTDEFYDLAFTREHQKALAEMCIEMAHLSVLIGKVINLHFSLIPSTESAQHIKDHTGRTTTILLPNVRVDQLESVILLDRDLQTWNKTRPLSTIFQPTTLQNCTISTSILTVHQAFLQFSFFSTMSALYRPLINRRSTSTDKLPSKFLQISSKRIEESGIELAAANRELYNLDFAGFLHPTIATMELPVIITHIKRLQHRHHGTVLQALQSILYCLKVLQKMQDMYPGVDLVIAFALDVMNRSGIELQTDNEQGPVEVRYGDYSYSIASDNLDEPHDSGVENDSPGSVFLGMPATIEHDNVMSSSQERQQSSTLSDLPEPQWDSQSDVFLTDTMDFDPAFSLMYEFETLNYREISQRAIHRPPAET</sequence>
<dbReference type="Pfam" id="PF04082">
    <property type="entry name" value="Fungal_trans"/>
    <property type="match status" value="1"/>
</dbReference>
<feature type="signal peptide" evidence="3">
    <location>
        <begin position="1"/>
        <end position="19"/>
    </location>
</feature>
<dbReference type="SMART" id="SM00906">
    <property type="entry name" value="Fungal_trans"/>
    <property type="match status" value="1"/>
</dbReference>
<keyword evidence="1" id="KW-0539">Nucleus</keyword>
<dbReference type="GO" id="GO:0008270">
    <property type="term" value="F:zinc ion binding"/>
    <property type="evidence" value="ECO:0007669"/>
    <property type="project" value="InterPro"/>
</dbReference>
<evidence type="ECO:0000256" key="2">
    <source>
        <dbReference type="SAM" id="MobiDB-lite"/>
    </source>
</evidence>
<proteinExistence type="predicted"/>
<dbReference type="InterPro" id="IPR007219">
    <property type="entry name" value="XnlR_reg_dom"/>
</dbReference>
<evidence type="ECO:0000256" key="1">
    <source>
        <dbReference type="ARBA" id="ARBA00023242"/>
    </source>
</evidence>
<evidence type="ECO:0000259" key="4">
    <source>
        <dbReference type="SMART" id="SM00906"/>
    </source>
</evidence>
<gene>
    <name evidence="5" type="ORF">H2204_010865</name>
</gene>
<feature type="domain" description="Xylanolytic transcriptional activator regulatory" evidence="4">
    <location>
        <begin position="76"/>
        <end position="148"/>
    </location>
</feature>
<dbReference type="InterPro" id="IPR052761">
    <property type="entry name" value="Fungal_Detox/Toxin_TFs"/>
</dbReference>
<protein>
    <recommendedName>
        <fullName evidence="4">Xylanolytic transcriptional activator regulatory domain-containing protein</fullName>
    </recommendedName>
</protein>
<dbReference type="PANTHER" id="PTHR47425">
    <property type="entry name" value="FARB-RELATED"/>
    <property type="match status" value="1"/>
</dbReference>
<keyword evidence="6" id="KW-1185">Reference proteome</keyword>
<dbReference type="PANTHER" id="PTHR47425:SF3">
    <property type="entry name" value="ZN(II)2CYS6 TRANSCRIPTION FACTOR (EUROFUNG)"/>
    <property type="match status" value="1"/>
</dbReference>
<dbReference type="CDD" id="cd12148">
    <property type="entry name" value="fungal_TF_MHR"/>
    <property type="match status" value="1"/>
</dbReference>
<feature type="region of interest" description="Disordered" evidence="2">
    <location>
        <begin position="453"/>
        <end position="476"/>
    </location>
</feature>
<organism evidence="5 6">
    <name type="scientific">Knufia peltigerae</name>
    <dbReference type="NCBI Taxonomy" id="1002370"/>
    <lineage>
        <taxon>Eukaryota</taxon>
        <taxon>Fungi</taxon>
        <taxon>Dikarya</taxon>
        <taxon>Ascomycota</taxon>
        <taxon>Pezizomycotina</taxon>
        <taxon>Eurotiomycetes</taxon>
        <taxon>Chaetothyriomycetidae</taxon>
        <taxon>Chaetothyriales</taxon>
        <taxon>Trichomeriaceae</taxon>
        <taxon>Knufia</taxon>
    </lineage>
</organism>
<comment type="caution">
    <text evidence="5">The sequence shown here is derived from an EMBL/GenBank/DDBJ whole genome shotgun (WGS) entry which is preliminary data.</text>
</comment>
<reference evidence="5" key="1">
    <citation type="submission" date="2022-10" db="EMBL/GenBank/DDBJ databases">
        <title>Culturing micro-colonial fungi from biological soil crusts in the Mojave desert and describing Neophaeococcomyces mojavensis, and introducing the new genera and species Taxawa tesnikishii.</title>
        <authorList>
            <person name="Kurbessoian T."/>
            <person name="Stajich J.E."/>
        </authorList>
    </citation>
    <scope>NUCLEOTIDE SEQUENCE</scope>
    <source>
        <strain evidence="5">TK_35</strain>
    </source>
</reference>
<dbReference type="GO" id="GO:0006351">
    <property type="term" value="P:DNA-templated transcription"/>
    <property type="evidence" value="ECO:0007669"/>
    <property type="project" value="InterPro"/>
</dbReference>
<evidence type="ECO:0000256" key="3">
    <source>
        <dbReference type="SAM" id="SignalP"/>
    </source>
</evidence>
<dbReference type="EMBL" id="JAPDRN010000095">
    <property type="protein sequence ID" value="KAJ9624309.1"/>
    <property type="molecule type" value="Genomic_DNA"/>
</dbReference>
<keyword evidence="3" id="KW-0732">Signal</keyword>
<dbReference type="Proteomes" id="UP001172681">
    <property type="component" value="Unassembled WGS sequence"/>
</dbReference>
<evidence type="ECO:0000313" key="6">
    <source>
        <dbReference type="Proteomes" id="UP001172681"/>
    </source>
</evidence>
<feature type="compositionally biased region" description="Polar residues" evidence="2">
    <location>
        <begin position="453"/>
        <end position="467"/>
    </location>
</feature>
<dbReference type="AlphaFoldDB" id="A0AA38XVC8"/>
<name>A0AA38XVC8_9EURO</name>
<accession>A0AA38XVC8</accession>